<reference evidence="1" key="1">
    <citation type="submission" date="2006-02" db="EMBL/GenBank/DDBJ databases">
        <title>Sampling the accessory genome of the Sinorhizobium genus by suppressive subtractive hybridization.</title>
        <authorList>
            <person name="Moulin L."/>
            <person name="Ghazoui Z."/>
            <person name="Young P."/>
        </authorList>
    </citation>
    <scope>NUCLEOTIDE SEQUENCE</scope>
    <source>
        <strain evidence="1">LMG19227</strain>
    </source>
</reference>
<proteinExistence type="predicted"/>
<name>D1CT33_9HYPH</name>
<protein>
    <submittedName>
        <fullName evidence="1">Uncharacterized protein</fullName>
    </submittedName>
</protein>
<organism evidence="1">
    <name type="scientific">Sinorhizobium kostiense</name>
    <dbReference type="NCBI Taxonomy" id="76747"/>
    <lineage>
        <taxon>Bacteria</taxon>
        <taxon>Pseudomonadati</taxon>
        <taxon>Pseudomonadota</taxon>
        <taxon>Alphaproteobacteria</taxon>
        <taxon>Hyphomicrobiales</taxon>
        <taxon>Rhizobiaceae</taxon>
        <taxon>Sinorhizobium/Ensifer group</taxon>
        <taxon>Sinorhizobium</taxon>
    </lineage>
</organism>
<evidence type="ECO:0000313" key="1">
    <source>
        <dbReference type="EMBL" id="ABD74987.1"/>
    </source>
</evidence>
<dbReference type="AlphaFoldDB" id="D1CT33"/>
<sequence>MVIGGDHGGGAHICANVHYYRDLQLQNGSRAESHRFSAV</sequence>
<accession>D1CT33</accession>
<dbReference type="EMBL" id="DQ403478">
    <property type="protein sequence ID" value="ABD74987.1"/>
    <property type="molecule type" value="Genomic_DNA"/>
</dbReference>
<feature type="non-terminal residue" evidence="1">
    <location>
        <position position="39"/>
    </location>
</feature>